<comment type="similarity">
    <text evidence="2">Belongs to the class-I pyridoxal-phosphate-dependent aminotransferase family.</text>
</comment>
<evidence type="ECO:0000256" key="2">
    <source>
        <dbReference type="ARBA" id="ARBA00007441"/>
    </source>
</evidence>
<dbReference type="Gene3D" id="3.90.1150.10">
    <property type="entry name" value="Aspartate Aminotransferase, domain 1"/>
    <property type="match status" value="1"/>
</dbReference>
<dbReference type="VEuPathDB" id="FungiDB:TREMEDRAFT_15869"/>
<dbReference type="Gene3D" id="3.40.640.10">
    <property type="entry name" value="Type I PLP-dependent aspartate aminotransferase-like (Major domain)"/>
    <property type="match status" value="1"/>
</dbReference>
<evidence type="ECO:0000313" key="10">
    <source>
        <dbReference type="EMBL" id="RXK35415.1"/>
    </source>
</evidence>
<dbReference type="PRINTS" id="PR00799">
    <property type="entry name" value="TRANSAMINASE"/>
</dbReference>
<evidence type="ECO:0000256" key="4">
    <source>
        <dbReference type="ARBA" id="ARBA00022576"/>
    </source>
</evidence>
<feature type="domain" description="Aminotransferase class I/classII large" evidence="9">
    <location>
        <begin position="348"/>
        <end position="681"/>
    </location>
</feature>
<dbReference type="GO" id="GO:0006533">
    <property type="term" value="P:L-aspartate catabolic process"/>
    <property type="evidence" value="ECO:0007669"/>
    <property type="project" value="TreeGrafter"/>
</dbReference>
<dbReference type="InterPro" id="IPR004839">
    <property type="entry name" value="Aminotransferase_I/II_large"/>
</dbReference>
<keyword evidence="7" id="KW-0175">Coiled coil</keyword>
<comment type="subunit">
    <text evidence="3">Homodimer.</text>
</comment>
<keyword evidence="11" id="KW-1185">Reference proteome</keyword>
<dbReference type="InterPro" id="IPR015421">
    <property type="entry name" value="PyrdxlP-dep_Trfase_major"/>
</dbReference>
<dbReference type="PANTHER" id="PTHR11879">
    <property type="entry name" value="ASPARTATE AMINOTRANSFERASE"/>
    <property type="match status" value="1"/>
</dbReference>
<evidence type="ECO:0000256" key="7">
    <source>
        <dbReference type="SAM" id="Coils"/>
    </source>
</evidence>
<dbReference type="InterPro" id="IPR015422">
    <property type="entry name" value="PyrdxlP-dep_Trfase_small"/>
</dbReference>
<dbReference type="InParanoid" id="A0A4Q1BEC4"/>
<feature type="compositionally biased region" description="Low complexity" evidence="8">
    <location>
        <begin position="25"/>
        <end position="44"/>
    </location>
</feature>
<dbReference type="EMBL" id="SDIL01000137">
    <property type="protein sequence ID" value="RXK35415.1"/>
    <property type="molecule type" value="Genomic_DNA"/>
</dbReference>
<comment type="caution">
    <text evidence="10">The sequence shown here is derived from an EMBL/GenBank/DDBJ whole genome shotgun (WGS) entry which is preliminary data.</text>
</comment>
<feature type="compositionally biased region" description="Acidic residues" evidence="8">
    <location>
        <begin position="59"/>
        <end position="68"/>
    </location>
</feature>
<evidence type="ECO:0000313" key="11">
    <source>
        <dbReference type="Proteomes" id="UP000289152"/>
    </source>
</evidence>
<feature type="coiled-coil region" evidence="7">
    <location>
        <begin position="692"/>
        <end position="785"/>
    </location>
</feature>
<dbReference type="STRING" id="5217.A0A4Q1BEC4"/>
<keyword evidence="6" id="KW-0663">Pyridoxal phosphate</keyword>
<evidence type="ECO:0000256" key="3">
    <source>
        <dbReference type="ARBA" id="ARBA00011738"/>
    </source>
</evidence>
<organism evidence="10 11">
    <name type="scientific">Tremella mesenterica</name>
    <name type="common">Jelly fungus</name>
    <dbReference type="NCBI Taxonomy" id="5217"/>
    <lineage>
        <taxon>Eukaryota</taxon>
        <taxon>Fungi</taxon>
        <taxon>Dikarya</taxon>
        <taxon>Basidiomycota</taxon>
        <taxon>Agaricomycotina</taxon>
        <taxon>Tremellomycetes</taxon>
        <taxon>Tremellales</taxon>
        <taxon>Tremellaceae</taxon>
        <taxon>Tremella</taxon>
    </lineage>
</organism>
<gene>
    <name evidence="10" type="ORF">M231_07319</name>
</gene>
<dbReference type="Proteomes" id="UP000289152">
    <property type="component" value="Unassembled WGS sequence"/>
</dbReference>
<evidence type="ECO:0000259" key="9">
    <source>
        <dbReference type="Pfam" id="PF00155"/>
    </source>
</evidence>
<evidence type="ECO:0000256" key="6">
    <source>
        <dbReference type="ARBA" id="ARBA00022898"/>
    </source>
</evidence>
<evidence type="ECO:0000256" key="1">
    <source>
        <dbReference type="ARBA" id="ARBA00001933"/>
    </source>
</evidence>
<dbReference type="OrthoDB" id="3364175at2759"/>
<dbReference type="AlphaFoldDB" id="A0A4Q1BEC4"/>
<sequence length="795" mass="88136">MIDDHQQLPQHSQDDSQRAERDSPLGLEGDLDAATLADLAALSRLSEEHRNENRSTEPEQQEQQDDVVQDIVRRLQQPPGDGREREGTPLRAHDSPERTEEVGSESEDERSDNDDSYAEDKETVKGSKTKRKRARPVLSCTGMSHHCDRRVPCDKCIKRGVPSLCRMEVPEIPPRKKRKHPQHFGLDLGLHIQALQTLISSGSSLVGEQAAAAARDTIRQATRAASSGSREATDALAKLTQSATEGAGLADMSQDAQAVLLNEVLQQLSTANTNLSRGDVEIEDEVLTGTPDTLAQVSAAFQKDTHLDKMNFSLLGVRGDDGKLFIPPSVQKMRKTLWTDEMFGQDPLPIHGHAGFVESGLTLAYGAESSVIRHNRISAVQAPSLTTALRIAATFIAHYPGQILQNPIYHPNITTRETVTTLRESGLELRSYTFIDRKTVQVDWDSMRQELQDTSPGSAVLLYAGGFEPTGMDLTDVQWKSLTTILSKRQLLPLVIMPDQGMASGDPETDARHLRYLAKQNLPVISVQGFDSILGLYSDNPAIVSIITETPTQKKRFDVQLQKIARGLYDHPSPWGASIAHGVLSDKYYLSAWNKEIKAMATRIQRARSILFEMLNTKLKTPSPGEDWSFITRSTGLYCMVLPNPSDSSTLLKHHIYLLPDGCVSLGCLTASKVEILAKAIDTVVREGIREREEAQAQEMAMQLALDAAREQAAREEAEAAALAEAAAEEAAREEDNMLMERSILDAMEAARHLQEAERRREEEQKQMEDAIQKATEREEMLKQSEAILATIRNW</sequence>
<keyword evidence="4" id="KW-0032">Aminotransferase</keyword>
<feature type="compositionally biased region" description="Basic and acidic residues" evidence="8">
    <location>
        <begin position="81"/>
        <end position="101"/>
    </location>
</feature>
<evidence type="ECO:0000256" key="8">
    <source>
        <dbReference type="SAM" id="MobiDB-lite"/>
    </source>
</evidence>
<proteinExistence type="inferred from homology"/>
<reference evidence="10 11" key="1">
    <citation type="submission" date="2016-06" db="EMBL/GenBank/DDBJ databases">
        <title>Evolution of pathogenesis and genome organization in the Tremellales.</title>
        <authorList>
            <person name="Cuomo C."/>
            <person name="Litvintseva A."/>
            <person name="Heitman J."/>
            <person name="Chen Y."/>
            <person name="Sun S."/>
            <person name="Springer D."/>
            <person name="Dromer F."/>
            <person name="Young S."/>
            <person name="Zeng Q."/>
            <person name="Chapman S."/>
            <person name="Gujja S."/>
            <person name="Saif S."/>
            <person name="Birren B."/>
        </authorList>
    </citation>
    <scope>NUCLEOTIDE SEQUENCE [LARGE SCALE GENOMIC DNA]</scope>
    <source>
        <strain evidence="10 11">ATCC 28783</strain>
    </source>
</reference>
<feature type="region of interest" description="Disordered" evidence="8">
    <location>
        <begin position="1"/>
        <end position="136"/>
    </location>
</feature>
<feature type="compositionally biased region" description="Basic and acidic residues" evidence="8">
    <location>
        <begin position="1"/>
        <end position="23"/>
    </location>
</feature>
<name>A0A4Q1BEC4_TREME</name>
<dbReference type="GO" id="GO:0005739">
    <property type="term" value="C:mitochondrion"/>
    <property type="evidence" value="ECO:0007669"/>
    <property type="project" value="TreeGrafter"/>
</dbReference>
<dbReference type="InterPro" id="IPR015424">
    <property type="entry name" value="PyrdxlP-dep_Trfase"/>
</dbReference>
<comment type="cofactor">
    <cofactor evidence="1">
        <name>pyridoxal 5'-phosphate</name>
        <dbReference type="ChEBI" id="CHEBI:597326"/>
    </cofactor>
</comment>
<dbReference type="InterPro" id="IPR000796">
    <property type="entry name" value="Asp_trans"/>
</dbReference>
<feature type="compositionally biased region" description="Basic and acidic residues" evidence="8">
    <location>
        <begin position="45"/>
        <end position="57"/>
    </location>
</feature>
<dbReference type="SUPFAM" id="SSF53383">
    <property type="entry name" value="PLP-dependent transferases"/>
    <property type="match status" value="1"/>
</dbReference>
<evidence type="ECO:0000256" key="5">
    <source>
        <dbReference type="ARBA" id="ARBA00022679"/>
    </source>
</evidence>
<feature type="compositionally biased region" description="Acidic residues" evidence="8">
    <location>
        <begin position="102"/>
        <end position="117"/>
    </location>
</feature>
<accession>A0A4Q1BEC4</accession>
<dbReference type="Pfam" id="PF00155">
    <property type="entry name" value="Aminotran_1_2"/>
    <property type="match status" value="1"/>
</dbReference>
<dbReference type="GO" id="GO:0030170">
    <property type="term" value="F:pyridoxal phosphate binding"/>
    <property type="evidence" value="ECO:0007669"/>
    <property type="project" value="InterPro"/>
</dbReference>
<keyword evidence="5" id="KW-0808">Transferase</keyword>
<protein>
    <recommendedName>
        <fullName evidence="9">Aminotransferase class I/classII large domain-containing protein</fullName>
    </recommendedName>
</protein>
<dbReference type="PANTHER" id="PTHR11879:SF22">
    <property type="entry name" value="ASPARTATE AMINOTRANSFERASE, MITOCHONDRIAL"/>
    <property type="match status" value="1"/>
</dbReference>
<dbReference type="GO" id="GO:0004069">
    <property type="term" value="F:L-aspartate:2-oxoglutarate aminotransferase activity"/>
    <property type="evidence" value="ECO:0007669"/>
    <property type="project" value="UniProtKB-EC"/>
</dbReference>